<dbReference type="EMBL" id="CP139781">
    <property type="protein sequence ID" value="WRQ90069.1"/>
    <property type="molecule type" value="Genomic_DNA"/>
</dbReference>
<evidence type="ECO:0000256" key="7">
    <source>
        <dbReference type="SAM" id="Phobius"/>
    </source>
</evidence>
<comment type="similarity">
    <text evidence="6">Belongs to the exbB/tolQ family.</text>
</comment>
<evidence type="ECO:0000313" key="10">
    <source>
        <dbReference type="EMBL" id="WRQ90069.1"/>
    </source>
</evidence>
<evidence type="ECO:0000256" key="4">
    <source>
        <dbReference type="ARBA" id="ARBA00022989"/>
    </source>
</evidence>
<evidence type="ECO:0000256" key="8">
    <source>
        <dbReference type="SAM" id="SignalP"/>
    </source>
</evidence>
<reference evidence="10 11" key="1">
    <citation type="submission" date="2023-12" db="EMBL/GenBank/DDBJ databases">
        <title>Description of an unclassified Opitutus bacterium of Verrucomicrobiota.</title>
        <authorList>
            <person name="Zhang D.-F."/>
        </authorList>
    </citation>
    <scope>NUCLEOTIDE SEQUENCE [LARGE SCALE GENOMIC DNA]</scope>
    <source>
        <strain evidence="10 11">WL0086</strain>
    </source>
</reference>
<keyword evidence="11" id="KW-1185">Reference proteome</keyword>
<keyword evidence="4 7" id="KW-1133">Transmembrane helix</keyword>
<dbReference type="Proteomes" id="UP000738431">
    <property type="component" value="Chromosome"/>
</dbReference>
<protein>
    <submittedName>
        <fullName evidence="10">MotA/TolQ/ExbB proton channel family protein</fullName>
    </submittedName>
</protein>
<comment type="subcellular location">
    <subcellularLocation>
        <location evidence="1">Cell membrane</location>
        <topology evidence="1">Multi-pass membrane protein</topology>
    </subcellularLocation>
    <subcellularLocation>
        <location evidence="6">Membrane</location>
        <topology evidence="6">Multi-pass membrane protein</topology>
    </subcellularLocation>
</comment>
<evidence type="ECO:0000256" key="2">
    <source>
        <dbReference type="ARBA" id="ARBA00022475"/>
    </source>
</evidence>
<proteinExistence type="inferred from homology"/>
<keyword evidence="6" id="KW-0653">Protein transport</keyword>
<keyword evidence="5 7" id="KW-0472">Membrane</keyword>
<feature type="transmembrane region" description="Helical" evidence="7">
    <location>
        <begin position="420"/>
        <end position="445"/>
    </location>
</feature>
<keyword evidence="2" id="KW-1003">Cell membrane</keyword>
<keyword evidence="6" id="KW-0813">Transport</keyword>
<dbReference type="Pfam" id="PF01618">
    <property type="entry name" value="MotA_ExbB"/>
    <property type="match status" value="1"/>
</dbReference>
<accession>A0ABZ1CHK4</accession>
<gene>
    <name evidence="10" type="ORF">K1X11_011675</name>
</gene>
<evidence type="ECO:0000256" key="5">
    <source>
        <dbReference type="ARBA" id="ARBA00023136"/>
    </source>
</evidence>
<dbReference type="PANTHER" id="PTHR30625:SF11">
    <property type="entry name" value="MOTA_TOLQ_EXBB PROTON CHANNEL DOMAIN-CONTAINING PROTEIN"/>
    <property type="match status" value="1"/>
</dbReference>
<feature type="domain" description="MotA/TolQ/ExbB proton channel" evidence="9">
    <location>
        <begin position="341"/>
        <end position="457"/>
    </location>
</feature>
<evidence type="ECO:0000256" key="6">
    <source>
        <dbReference type="RuleBase" id="RU004057"/>
    </source>
</evidence>
<keyword evidence="3 7" id="KW-0812">Transmembrane</keyword>
<evidence type="ECO:0000313" key="11">
    <source>
        <dbReference type="Proteomes" id="UP000738431"/>
    </source>
</evidence>
<dbReference type="PANTHER" id="PTHR30625">
    <property type="entry name" value="PROTEIN TOLQ"/>
    <property type="match status" value="1"/>
</dbReference>
<feature type="transmembrane region" description="Helical" evidence="7">
    <location>
        <begin position="280"/>
        <end position="298"/>
    </location>
</feature>
<name>A0ABZ1CHK4_9BACT</name>
<evidence type="ECO:0000256" key="3">
    <source>
        <dbReference type="ARBA" id="ARBA00022692"/>
    </source>
</evidence>
<feature type="chain" id="PRO_5045506218" evidence="8">
    <location>
        <begin position="24"/>
        <end position="478"/>
    </location>
</feature>
<dbReference type="InterPro" id="IPR002898">
    <property type="entry name" value="MotA_ExbB_proton_chnl"/>
</dbReference>
<feature type="transmembrane region" description="Helical" evidence="7">
    <location>
        <begin position="376"/>
        <end position="400"/>
    </location>
</feature>
<feature type="signal peptide" evidence="8">
    <location>
        <begin position="1"/>
        <end position="23"/>
    </location>
</feature>
<dbReference type="InterPro" id="IPR050790">
    <property type="entry name" value="ExbB/TolQ_transport"/>
</dbReference>
<dbReference type="RefSeq" id="WP_221032007.1">
    <property type="nucleotide sequence ID" value="NZ_CP139781.1"/>
</dbReference>
<keyword evidence="8" id="KW-0732">Signal</keyword>
<organism evidence="10 11">
    <name type="scientific">Actomonas aquatica</name>
    <dbReference type="NCBI Taxonomy" id="2866162"/>
    <lineage>
        <taxon>Bacteria</taxon>
        <taxon>Pseudomonadati</taxon>
        <taxon>Verrucomicrobiota</taxon>
        <taxon>Opitutia</taxon>
        <taxon>Opitutales</taxon>
        <taxon>Opitutaceae</taxon>
        <taxon>Actomonas</taxon>
    </lineage>
</organism>
<sequence>MSRTHLTAATTFAGLLLATAASAQTAESIARYDAILRQAATAYTARIEQATQTLNDTRVRIGEEKIPLLNDLRALEDRILNLRAEITTFQTNTANFANDKARREQEAEAQRLNISYFAGTAAEGLSTLTSSLGNVEAEHWAEQVGTLRNRLDPVGGIPDISAAVETAEMLYARVESLIGGHARAGVAVSAEAHELVNGTFAFFGPETFFVGDNGIAGTVRARDEGAAPMVYPLAGWDAADAAAFAAGQPAAIPADVSGGKALQLAESQGNWIDHINKGGIVGYSILGLGAFALLTAFVKMVDLRNLSVDAPAATLPVLTSVTEESPAAAEGKLSGLRITSRELFATGIRHAAKPKDVIEEHLHAFILRERLHHERWLPMLAVIAAASPLLGLLGTVVGMVKTFTLITVFGTGNAAKLSSGISEALVTTELGLTVAIPTLVLHGLLSYRTQKNLSLLERYGVEFITANEDRKVTHPTKS</sequence>
<evidence type="ECO:0000256" key="1">
    <source>
        <dbReference type="ARBA" id="ARBA00004651"/>
    </source>
</evidence>
<evidence type="ECO:0000259" key="9">
    <source>
        <dbReference type="Pfam" id="PF01618"/>
    </source>
</evidence>